<evidence type="ECO:0000313" key="3">
    <source>
        <dbReference type="EMBL" id="ONK56454.1"/>
    </source>
</evidence>
<accession>A0A5P1E1J0</accession>
<dbReference type="Proteomes" id="UP000243459">
    <property type="component" value="Chromosome 10"/>
</dbReference>
<dbReference type="EMBL" id="CM007390">
    <property type="protein sequence ID" value="ONK56454.1"/>
    <property type="molecule type" value="Genomic_DNA"/>
</dbReference>
<dbReference type="OMA" id="WHFDEES"/>
<protein>
    <recommendedName>
        <fullName evidence="2">DUF4283 domain-containing protein</fullName>
    </recommendedName>
</protein>
<name>A0A5P1E1J0_ASPOF</name>
<feature type="domain" description="DUF4283" evidence="2">
    <location>
        <begin position="25"/>
        <end position="105"/>
    </location>
</feature>
<sequence length="362" mass="41151">MVSEGLAIPFIGVDREQKRSLRHPWRFSVIVKVLGRLINFNILQQRLLKLWHFDEESELIDLGYGFYIVKLSDKEGLARILTGGPWKIMDHYLLVQRWKPNFKPSIATVSKAAVWVRLPELPIEYFNVDFLMGVGKLLGTPIKLDTNITMATRGKFARICVEVDLAKPLIAKVKIGGFTQTVFDVLRDSNGGEEPGNGDSVNGDATKKESTPLDEIFGPWMLAQRKSGRGSGSRNKKVLTKDFGRESNRFHALDDEEEFVGEQRNTHSDVAIWSKSTRGNRERLPFKKYKEKIRQTKIDSTEIEKSQEVIKKTQPGMATNQAGDFELIRQRTSSDGPVREGNKDPLVEAHVQEARPKMLNRF</sequence>
<dbReference type="AlphaFoldDB" id="A0A5P1E1J0"/>
<proteinExistence type="predicted"/>
<evidence type="ECO:0000313" key="4">
    <source>
        <dbReference type="Proteomes" id="UP000243459"/>
    </source>
</evidence>
<feature type="region of interest" description="Disordered" evidence="1">
    <location>
        <begin position="189"/>
        <end position="211"/>
    </location>
</feature>
<feature type="region of interest" description="Disordered" evidence="1">
    <location>
        <begin position="306"/>
        <end position="325"/>
    </location>
</feature>
<dbReference type="PANTHER" id="PTHR31286">
    <property type="entry name" value="GLYCINE-RICH CELL WALL STRUCTURAL PROTEIN 1.8-LIKE"/>
    <property type="match status" value="1"/>
</dbReference>
<reference evidence="4" key="1">
    <citation type="journal article" date="2017" name="Nat. Commun.">
        <title>The asparagus genome sheds light on the origin and evolution of a young Y chromosome.</title>
        <authorList>
            <person name="Harkess A."/>
            <person name="Zhou J."/>
            <person name="Xu C."/>
            <person name="Bowers J.E."/>
            <person name="Van der Hulst R."/>
            <person name="Ayyampalayam S."/>
            <person name="Mercati F."/>
            <person name="Riccardi P."/>
            <person name="McKain M.R."/>
            <person name="Kakrana A."/>
            <person name="Tang H."/>
            <person name="Ray J."/>
            <person name="Groenendijk J."/>
            <person name="Arikit S."/>
            <person name="Mathioni S.M."/>
            <person name="Nakano M."/>
            <person name="Shan H."/>
            <person name="Telgmann-Rauber A."/>
            <person name="Kanno A."/>
            <person name="Yue Z."/>
            <person name="Chen H."/>
            <person name="Li W."/>
            <person name="Chen Y."/>
            <person name="Xu X."/>
            <person name="Zhang Y."/>
            <person name="Luo S."/>
            <person name="Chen H."/>
            <person name="Gao J."/>
            <person name="Mao Z."/>
            <person name="Pires J.C."/>
            <person name="Luo M."/>
            <person name="Kudrna D."/>
            <person name="Wing R.A."/>
            <person name="Meyers B.C."/>
            <person name="Yi K."/>
            <person name="Kong H."/>
            <person name="Lavrijsen P."/>
            <person name="Sunseri F."/>
            <person name="Falavigna A."/>
            <person name="Ye Y."/>
            <person name="Leebens-Mack J.H."/>
            <person name="Chen G."/>
        </authorList>
    </citation>
    <scope>NUCLEOTIDE SEQUENCE [LARGE SCALE GENOMIC DNA]</scope>
    <source>
        <strain evidence="4">cv. DH0086</strain>
    </source>
</reference>
<dbReference type="InterPro" id="IPR040256">
    <property type="entry name" value="At4g02000-like"/>
</dbReference>
<gene>
    <name evidence="3" type="ORF">A4U43_C10F8880</name>
</gene>
<keyword evidence="4" id="KW-1185">Reference proteome</keyword>
<dbReference type="Pfam" id="PF14111">
    <property type="entry name" value="DUF4283"/>
    <property type="match status" value="1"/>
</dbReference>
<dbReference type="PANTHER" id="PTHR31286:SF99">
    <property type="entry name" value="DUF4283 DOMAIN-CONTAINING PROTEIN"/>
    <property type="match status" value="1"/>
</dbReference>
<dbReference type="Gramene" id="ONK56454">
    <property type="protein sequence ID" value="ONK56454"/>
    <property type="gene ID" value="A4U43_C10F8880"/>
</dbReference>
<evidence type="ECO:0000256" key="1">
    <source>
        <dbReference type="SAM" id="MobiDB-lite"/>
    </source>
</evidence>
<dbReference type="InterPro" id="IPR025558">
    <property type="entry name" value="DUF4283"/>
</dbReference>
<evidence type="ECO:0000259" key="2">
    <source>
        <dbReference type="Pfam" id="PF14111"/>
    </source>
</evidence>
<organism evidence="3 4">
    <name type="scientific">Asparagus officinalis</name>
    <name type="common">Garden asparagus</name>
    <dbReference type="NCBI Taxonomy" id="4686"/>
    <lineage>
        <taxon>Eukaryota</taxon>
        <taxon>Viridiplantae</taxon>
        <taxon>Streptophyta</taxon>
        <taxon>Embryophyta</taxon>
        <taxon>Tracheophyta</taxon>
        <taxon>Spermatophyta</taxon>
        <taxon>Magnoliopsida</taxon>
        <taxon>Liliopsida</taxon>
        <taxon>Asparagales</taxon>
        <taxon>Asparagaceae</taxon>
        <taxon>Asparagoideae</taxon>
        <taxon>Asparagus</taxon>
    </lineage>
</organism>